<dbReference type="Pfam" id="PF13181">
    <property type="entry name" value="TPR_8"/>
    <property type="match status" value="1"/>
</dbReference>
<evidence type="ECO:0000313" key="9">
    <source>
        <dbReference type="EMBL" id="KAF4103652.1"/>
    </source>
</evidence>
<reference evidence="9 10" key="1">
    <citation type="submission" date="2020-04" db="EMBL/GenBank/DDBJ databases">
        <title>Chromosome-level genome assembly of a cyprinid fish Onychostoma macrolepis by integration of Nanopore Sequencing, Bionano and Hi-C technology.</title>
        <authorList>
            <person name="Wang D."/>
        </authorList>
    </citation>
    <scope>NUCLEOTIDE SEQUENCE [LARGE SCALE GENOMIC DNA]</scope>
    <source>
        <strain evidence="9">SWU-2019</strain>
        <tissue evidence="9">Muscle</tissue>
    </source>
</reference>
<dbReference type="SMART" id="SM00028">
    <property type="entry name" value="TPR"/>
    <property type="match status" value="4"/>
</dbReference>
<dbReference type="GO" id="GO:0003341">
    <property type="term" value="P:cilium movement"/>
    <property type="evidence" value="ECO:0007669"/>
    <property type="project" value="TreeGrafter"/>
</dbReference>
<dbReference type="Proteomes" id="UP000579812">
    <property type="component" value="Unassembled WGS sequence"/>
</dbReference>
<evidence type="ECO:0000256" key="1">
    <source>
        <dbReference type="ARBA" id="ARBA00004496"/>
    </source>
</evidence>
<evidence type="ECO:0000256" key="2">
    <source>
        <dbReference type="ARBA" id="ARBA00022490"/>
    </source>
</evidence>
<keyword evidence="2" id="KW-0963">Cytoplasm</keyword>
<evidence type="ECO:0000256" key="5">
    <source>
        <dbReference type="ARBA" id="ARBA00040665"/>
    </source>
</evidence>
<evidence type="ECO:0000313" key="10">
    <source>
        <dbReference type="Proteomes" id="UP000579812"/>
    </source>
</evidence>
<keyword evidence="3" id="KW-0677">Repeat</keyword>
<keyword evidence="10" id="KW-1185">Reference proteome</keyword>
<feature type="repeat" description="TPR" evidence="7">
    <location>
        <begin position="210"/>
        <end position="243"/>
    </location>
</feature>
<dbReference type="OrthoDB" id="626167at2759"/>
<comment type="subcellular location">
    <subcellularLocation>
        <location evidence="1">Cytoplasm</location>
    </subcellularLocation>
</comment>
<dbReference type="AlphaFoldDB" id="A0A7J6CCV9"/>
<dbReference type="EMBL" id="JAAMOB010000016">
    <property type="protein sequence ID" value="KAF4103652.1"/>
    <property type="molecule type" value="Genomic_DNA"/>
</dbReference>
<dbReference type="InterPro" id="IPR011990">
    <property type="entry name" value="TPR-like_helical_dom_sf"/>
</dbReference>
<organism evidence="9 10">
    <name type="scientific">Onychostoma macrolepis</name>
    <dbReference type="NCBI Taxonomy" id="369639"/>
    <lineage>
        <taxon>Eukaryota</taxon>
        <taxon>Metazoa</taxon>
        <taxon>Chordata</taxon>
        <taxon>Craniata</taxon>
        <taxon>Vertebrata</taxon>
        <taxon>Euteleostomi</taxon>
        <taxon>Actinopterygii</taxon>
        <taxon>Neopterygii</taxon>
        <taxon>Teleostei</taxon>
        <taxon>Ostariophysi</taxon>
        <taxon>Cypriniformes</taxon>
        <taxon>Cyprinidae</taxon>
        <taxon>Acrossocheilinae</taxon>
        <taxon>Onychostoma</taxon>
    </lineage>
</organism>
<dbReference type="PROSITE" id="PS50005">
    <property type="entry name" value="TPR"/>
    <property type="match status" value="2"/>
</dbReference>
<evidence type="ECO:0000256" key="7">
    <source>
        <dbReference type="PROSITE-ProRule" id="PRU00339"/>
    </source>
</evidence>
<feature type="repeat" description="TPR" evidence="7">
    <location>
        <begin position="158"/>
        <end position="191"/>
    </location>
</feature>
<dbReference type="PANTHER" id="PTHR46630:SF1">
    <property type="entry name" value="TETRATRICOPEPTIDE REPEAT PROTEIN 29"/>
    <property type="match status" value="1"/>
</dbReference>
<evidence type="ECO:0000256" key="3">
    <source>
        <dbReference type="ARBA" id="ARBA00022737"/>
    </source>
</evidence>
<evidence type="ECO:0000256" key="6">
    <source>
        <dbReference type="ARBA" id="ARBA00044739"/>
    </source>
</evidence>
<dbReference type="PANTHER" id="PTHR46630">
    <property type="entry name" value="TETRATRICOPEPTIDE REPEAT PROTEIN 29"/>
    <property type="match status" value="1"/>
</dbReference>
<evidence type="ECO:0000256" key="8">
    <source>
        <dbReference type="SAM" id="MobiDB-lite"/>
    </source>
</evidence>
<protein>
    <recommendedName>
        <fullName evidence="5">Tetratricopeptide repeat protein 29</fullName>
    </recommendedName>
</protein>
<dbReference type="InterPro" id="IPR051476">
    <property type="entry name" value="Bac_ResReg_Asp_Phosphatase"/>
</dbReference>
<comment type="caution">
    <text evidence="9">The sequence shown here is derived from an EMBL/GenBank/DDBJ whole genome shotgun (WGS) entry which is preliminary data.</text>
</comment>
<dbReference type="GO" id="GO:0005737">
    <property type="term" value="C:cytoplasm"/>
    <property type="evidence" value="ECO:0007669"/>
    <property type="project" value="UniProtKB-SubCell"/>
</dbReference>
<keyword evidence="4 7" id="KW-0802">TPR repeat</keyword>
<sequence length="424" mass="48649">MSSALVSGSRTPLLPDIYSPHKHSKTPTSKSIPECVKENPVHPTAEKTQIPTESTKPLRQNVCVDLLREGFPRSFAQMFSLLQRWDAADPRELHTLQQRLTCAETAERHGQYGEAYDSHMFLARFFTEPEDKWLKHHFIQLALQSARKFKMDSGKREAEANLHMGQVYLEKGQLERAQEHYEVFYQLSMGRTWQDPSGRMHHSLSCEELQKVFTLLGQRLLQEQDYTHAIKMFNKAYQMAKESGDRGLEGDAAYRLGLAYQSTGDQKTAKQFFSVCMEISTTLENTDSLGRAYEAIAKSLESEGKVTEATEYLEKFAEISLNSKQDRNLEKACMCLGNILSLRKQYDGAHEHFGRAYEIACKLESVDRLQKARVCAGSARALSMMQTYHRLIETPGRQNIKRIISWKKRRHDSLSAPLEEEMKR</sequence>
<gene>
    <name evidence="9" type="ORF">G5714_016535</name>
</gene>
<dbReference type="Gene3D" id="1.25.40.10">
    <property type="entry name" value="Tetratricopeptide repeat domain"/>
    <property type="match status" value="2"/>
</dbReference>
<dbReference type="InterPro" id="IPR019734">
    <property type="entry name" value="TPR_rpt"/>
</dbReference>
<dbReference type="GO" id="GO:0036126">
    <property type="term" value="C:sperm flagellum"/>
    <property type="evidence" value="ECO:0007669"/>
    <property type="project" value="TreeGrafter"/>
</dbReference>
<comment type="function">
    <text evidence="6">Axonemal protein which is implicated in axonemal and/or peri-axonemal structure assembly and regulates flagellum assembly and beating and therefore sperm motility.</text>
</comment>
<feature type="compositionally biased region" description="Polar residues" evidence="8">
    <location>
        <begin position="1"/>
        <end position="10"/>
    </location>
</feature>
<dbReference type="Pfam" id="PF13424">
    <property type="entry name" value="TPR_12"/>
    <property type="match status" value="1"/>
</dbReference>
<dbReference type="Pfam" id="PF13374">
    <property type="entry name" value="TPR_10"/>
    <property type="match status" value="1"/>
</dbReference>
<dbReference type="SUPFAM" id="SSF48452">
    <property type="entry name" value="TPR-like"/>
    <property type="match status" value="1"/>
</dbReference>
<accession>A0A7J6CCV9</accession>
<evidence type="ECO:0000256" key="4">
    <source>
        <dbReference type="ARBA" id="ARBA00022803"/>
    </source>
</evidence>
<feature type="region of interest" description="Disordered" evidence="8">
    <location>
        <begin position="1"/>
        <end position="50"/>
    </location>
</feature>
<proteinExistence type="predicted"/>
<name>A0A7J6CCV9_9TELE</name>